<keyword evidence="1" id="KW-0812">Transmembrane</keyword>
<evidence type="ECO:0000313" key="2">
    <source>
        <dbReference type="EMBL" id="TCD12982.1"/>
    </source>
</evidence>
<keyword evidence="1" id="KW-0472">Membrane</keyword>
<gene>
    <name evidence="2" type="ORF">EZ449_02745</name>
</gene>
<name>A0A4R0P9T2_9SPHI</name>
<sequence length="118" mass="13977">MNNDFNEQPSGPEKKEYKFLWMRFKKPERGEVYQSLFGIIAVVIGVGLATLFPQKNCTCEDQITDLRLETLARQGNKQVMYYQRERESVIICAAKREELLEKLEQEKRRHPKNENRPD</sequence>
<dbReference type="RefSeq" id="WP_131556415.1">
    <property type="nucleotide sequence ID" value="NZ_SJSN01000001.1"/>
</dbReference>
<evidence type="ECO:0000256" key="1">
    <source>
        <dbReference type="SAM" id="Phobius"/>
    </source>
</evidence>
<keyword evidence="1" id="KW-1133">Transmembrane helix</keyword>
<dbReference type="OrthoDB" id="767403at2"/>
<accession>A0A4R0P9T2</accession>
<dbReference type="AlphaFoldDB" id="A0A4R0P9T2"/>
<protein>
    <submittedName>
        <fullName evidence="2">Uncharacterized protein</fullName>
    </submittedName>
</protein>
<comment type="caution">
    <text evidence="2">The sequence shown here is derived from an EMBL/GenBank/DDBJ whole genome shotgun (WGS) entry which is preliminary data.</text>
</comment>
<dbReference type="Proteomes" id="UP000291485">
    <property type="component" value="Unassembled WGS sequence"/>
</dbReference>
<keyword evidence="3" id="KW-1185">Reference proteome</keyword>
<feature type="transmembrane region" description="Helical" evidence="1">
    <location>
        <begin position="32"/>
        <end position="52"/>
    </location>
</feature>
<dbReference type="EMBL" id="SJSN01000001">
    <property type="protein sequence ID" value="TCD12982.1"/>
    <property type="molecule type" value="Genomic_DNA"/>
</dbReference>
<organism evidence="2 3">
    <name type="scientific">Pedobacter frigidisoli</name>
    <dbReference type="NCBI Taxonomy" id="2530455"/>
    <lineage>
        <taxon>Bacteria</taxon>
        <taxon>Pseudomonadati</taxon>
        <taxon>Bacteroidota</taxon>
        <taxon>Sphingobacteriia</taxon>
        <taxon>Sphingobacteriales</taxon>
        <taxon>Sphingobacteriaceae</taxon>
        <taxon>Pedobacter</taxon>
    </lineage>
</organism>
<reference evidence="2 3" key="1">
    <citation type="submission" date="2019-02" db="EMBL/GenBank/DDBJ databases">
        <title>Pedobacter sp. RP-3-11 sp. nov., isolated from Arctic soil.</title>
        <authorList>
            <person name="Dahal R.H."/>
        </authorList>
    </citation>
    <scope>NUCLEOTIDE SEQUENCE [LARGE SCALE GENOMIC DNA]</scope>
    <source>
        <strain evidence="2 3">RP-3-11</strain>
    </source>
</reference>
<proteinExistence type="predicted"/>
<evidence type="ECO:0000313" key="3">
    <source>
        <dbReference type="Proteomes" id="UP000291485"/>
    </source>
</evidence>